<dbReference type="PANTHER" id="PTHR37422:SF13">
    <property type="entry name" value="LIPOPOLYSACCHARIDE BIOSYNTHESIS PROTEIN PA4999-RELATED"/>
    <property type="match status" value="1"/>
</dbReference>
<evidence type="ECO:0000256" key="4">
    <source>
        <dbReference type="ARBA" id="ARBA00023136"/>
    </source>
</evidence>
<evidence type="ECO:0000256" key="5">
    <source>
        <dbReference type="SAM" id="Phobius"/>
    </source>
</evidence>
<feature type="transmembrane region" description="Helical" evidence="5">
    <location>
        <begin position="42"/>
        <end position="63"/>
    </location>
</feature>
<accession>A0A7C9TBX6</accession>
<feature type="transmembrane region" description="Helical" evidence="5">
    <location>
        <begin position="170"/>
        <end position="185"/>
    </location>
</feature>
<dbReference type="InterPro" id="IPR051533">
    <property type="entry name" value="WaaL-like"/>
</dbReference>
<protein>
    <submittedName>
        <fullName evidence="7">O-antigen ligase family protein</fullName>
    </submittedName>
</protein>
<dbReference type="EMBL" id="JAAFGW010000266">
    <property type="protein sequence ID" value="NDP49404.1"/>
    <property type="molecule type" value="Genomic_DNA"/>
</dbReference>
<name>A0A7C9TBX6_9PROT</name>
<feature type="transmembrane region" description="Helical" evidence="5">
    <location>
        <begin position="316"/>
        <end position="335"/>
    </location>
</feature>
<dbReference type="AlphaFoldDB" id="A0A7C9TBX6"/>
<feature type="transmembrane region" description="Helical" evidence="5">
    <location>
        <begin position="12"/>
        <end position="30"/>
    </location>
</feature>
<keyword evidence="4 5" id="KW-0472">Membrane</keyword>
<feature type="transmembrane region" description="Helical" evidence="5">
    <location>
        <begin position="211"/>
        <end position="228"/>
    </location>
</feature>
<feature type="transmembrane region" description="Helical" evidence="5">
    <location>
        <begin position="341"/>
        <end position="358"/>
    </location>
</feature>
<keyword evidence="3 5" id="KW-1133">Transmembrane helix</keyword>
<reference evidence="7 8" key="1">
    <citation type="submission" date="2019-09" db="EMBL/GenBank/DDBJ databases">
        <title>H2 Metabolism Revealed by Metagenomic Analysis in Subglacial Sediment of East Antarctica.</title>
        <authorList>
            <person name="Yang Z."/>
            <person name="Zhang Y."/>
            <person name="Lv Y."/>
            <person name="Yan W."/>
            <person name="Xiao X."/>
            <person name="Sun B."/>
            <person name="Ma H."/>
        </authorList>
    </citation>
    <scope>NUCLEOTIDE SEQUENCE [LARGE SCALE GENOMIC DNA]</scope>
    <source>
        <strain evidence="7">Bin2_2</strain>
    </source>
</reference>
<dbReference type="Pfam" id="PF04932">
    <property type="entry name" value="Wzy_C"/>
    <property type="match status" value="1"/>
</dbReference>
<feature type="transmembrane region" description="Helical" evidence="5">
    <location>
        <begin position="105"/>
        <end position="123"/>
    </location>
</feature>
<evidence type="ECO:0000259" key="6">
    <source>
        <dbReference type="Pfam" id="PF04932"/>
    </source>
</evidence>
<dbReference type="InterPro" id="IPR007016">
    <property type="entry name" value="O-antigen_ligase-rel_domated"/>
</dbReference>
<feature type="transmembrane region" description="Helical" evidence="5">
    <location>
        <begin position="143"/>
        <end position="163"/>
    </location>
</feature>
<evidence type="ECO:0000313" key="8">
    <source>
        <dbReference type="Proteomes" id="UP000483432"/>
    </source>
</evidence>
<keyword evidence="7" id="KW-0436">Ligase</keyword>
<feature type="domain" description="O-antigen ligase-related" evidence="6">
    <location>
        <begin position="175"/>
        <end position="294"/>
    </location>
</feature>
<proteinExistence type="predicted"/>
<evidence type="ECO:0000256" key="2">
    <source>
        <dbReference type="ARBA" id="ARBA00022692"/>
    </source>
</evidence>
<sequence length="366" mass="39616">MLFIFVLSLPPKWATLHIAGLVLVASVGFAHRSDWRSPAIRTYLLCTALWLVPVLLTASLQHALGVATAPAWHELPILVLRMLGIGLGIIVLLQRGWLTLPSAIFALLCALSIHAGAGLIDFLTEPDASLLAWRQLRITGLVFNPNPFGMFMALTAILSGGLLRNQLRRPALWLLLIAALFGVWASGSRGAILTVVAGFAVLFPPVNRKRLLIYLGCAALAVLIYLNVKLDTNTPQSDNIRMQIISFTLDQIHQAPWLGWGIGAYERLPGHIVNAPHNMWLDLALSSGLAALAGTLLSVALLIARLYRQHRPSSHLALAVFVAALVAGSLEYSILASTHFRGVWVIVTAIACYTLNAPSSRPSLVQ</sequence>
<gene>
    <name evidence="7" type="ORF">GZ085_13665</name>
</gene>
<feature type="transmembrane region" description="Helical" evidence="5">
    <location>
        <begin position="283"/>
        <end position="304"/>
    </location>
</feature>
<dbReference type="Proteomes" id="UP000483432">
    <property type="component" value="Unassembled WGS sequence"/>
</dbReference>
<dbReference type="PANTHER" id="PTHR37422">
    <property type="entry name" value="TEICHURONIC ACID BIOSYNTHESIS PROTEIN TUAE"/>
    <property type="match status" value="1"/>
</dbReference>
<comment type="subcellular location">
    <subcellularLocation>
        <location evidence="1">Membrane</location>
        <topology evidence="1">Multi-pass membrane protein</topology>
    </subcellularLocation>
</comment>
<comment type="caution">
    <text evidence="7">The sequence shown here is derived from an EMBL/GenBank/DDBJ whole genome shotgun (WGS) entry which is preliminary data.</text>
</comment>
<organism evidence="7 8">
    <name type="scientific">Sulfuriferula multivorans</name>
    <dbReference type="NCBI Taxonomy" id="1559896"/>
    <lineage>
        <taxon>Bacteria</taxon>
        <taxon>Pseudomonadati</taxon>
        <taxon>Pseudomonadota</taxon>
        <taxon>Betaproteobacteria</taxon>
        <taxon>Nitrosomonadales</taxon>
        <taxon>Sulfuricellaceae</taxon>
        <taxon>Sulfuriferula</taxon>
    </lineage>
</organism>
<dbReference type="GO" id="GO:0016020">
    <property type="term" value="C:membrane"/>
    <property type="evidence" value="ECO:0007669"/>
    <property type="project" value="UniProtKB-SubCell"/>
</dbReference>
<evidence type="ECO:0000256" key="3">
    <source>
        <dbReference type="ARBA" id="ARBA00022989"/>
    </source>
</evidence>
<feature type="transmembrane region" description="Helical" evidence="5">
    <location>
        <begin position="75"/>
        <end position="93"/>
    </location>
</feature>
<keyword evidence="2 5" id="KW-0812">Transmembrane</keyword>
<evidence type="ECO:0000256" key="1">
    <source>
        <dbReference type="ARBA" id="ARBA00004141"/>
    </source>
</evidence>
<dbReference type="GO" id="GO:0016874">
    <property type="term" value="F:ligase activity"/>
    <property type="evidence" value="ECO:0007669"/>
    <property type="project" value="UniProtKB-KW"/>
</dbReference>
<evidence type="ECO:0000313" key="7">
    <source>
        <dbReference type="EMBL" id="NDP49404.1"/>
    </source>
</evidence>